<gene>
    <name evidence="1" type="ORF">MLD38_037717</name>
</gene>
<evidence type="ECO:0000313" key="2">
    <source>
        <dbReference type="Proteomes" id="UP001057402"/>
    </source>
</evidence>
<keyword evidence="2" id="KW-1185">Reference proteome</keyword>
<proteinExistence type="predicted"/>
<comment type="caution">
    <text evidence="1">The sequence shown here is derived from an EMBL/GenBank/DDBJ whole genome shotgun (WGS) entry which is preliminary data.</text>
</comment>
<name>A0ACB9LNI4_9MYRT</name>
<evidence type="ECO:0000313" key="1">
    <source>
        <dbReference type="EMBL" id="KAI4312930.1"/>
    </source>
</evidence>
<organism evidence="1 2">
    <name type="scientific">Melastoma candidum</name>
    <dbReference type="NCBI Taxonomy" id="119954"/>
    <lineage>
        <taxon>Eukaryota</taxon>
        <taxon>Viridiplantae</taxon>
        <taxon>Streptophyta</taxon>
        <taxon>Embryophyta</taxon>
        <taxon>Tracheophyta</taxon>
        <taxon>Spermatophyta</taxon>
        <taxon>Magnoliopsida</taxon>
        <taxon>eudicotyledons</taxon>
        <taxon>Gunneridae</taxon>
        <taxon>Pentapetalae</taxon>
        <taxon>rosids</taxon>
        <taxon>malvids</taxon>
        <taxon>Myrtales</taxon>
        <taxon>Melastomataceae</taxon>
        <taxon>Melastomatoideae</taxon>
        <taxon>Melastomateae</taxon>
        <taxon>Melastoma</taxon>
    </lineage>
</organism>
<dbReference type="EMBL" id="CM042890">
    <property type="protein sequence ID" value="KAI4312930.1"/>
    <property type="molecule type" value="Genomic_DNA"/>
</dbReference>
<reference evidence="2" key="1">
    <citation type="journal article" date="2023" name="Front. Plant Sci.">
        <title>Chromosomal-level genome assembly of Melastoma candidum provides insights into trichome evolution.</title>
        <authorList>
            <person name="Zhong Y."/>
            <person name="Wu W."/>
            <person name="Sun C."/>
            <person name="Zou P."/>
            <person name="Liu Y."/>
            <person name="Dai S."/>
            <person name="Zhou R."/>
        </authorList>
    </citation>
    <scope>NUCLEOTIDE SEQUENCE [LARGE SCALE GENOMIC DNA]</scope>
</reference>
<accession>A0ACB9LNI4</accession>
<sequence>MSKLGDGSSRKETEMERLHSASKDWGFFQLINHGIPEEVIQDMKIDMEEFFKLSLPEKMAYEQLPNASSTFMATSSMEAFQKVIGNLQSLTELELSKNNLTGHVPSSLGNLSNLYNLFLRQNMLNGTIPKALSNLKNLES</sequence>
<dbReference type="Proteomes" id="UP001057402">
    <property type="component" value="Chromosome 11"/>
</dbReference>
<protein>
    <submittedName>
        <fullName evidence="1">Uncharacterized protein</fullName>
    </submittedName>
</protein>